<dbReference type="Proteomes" id="UP000649617">
    <property type="component" value="Unassembled WGS sequence"/>
</dbReference>
<dbReference type="SUPFAM" id="SSF161084">
    <property type="entry name" value="MAPEG domain-like"/>
    <property type="match status" value="1"/>
</dbReference>
<keyword evidence="12" id="KW-0496">Mitochondrion</keyword>
<dbReference type="InterPro" id="IPR001129">
    <property type="entry name" value="Membr-assoc_MAPEG"/>
</dbReference>
<dbReference type="InterPro" id="IPR040162">
    <property type="entry name" value="MGST1-like"/>
</dbReference>
<evidence type="ECO:0000256" key="9">
    <source>
        <dbReference type="ARBA" id="ARBA00022824"/>
    </source>
</evidence>
<name>A0A812WZR9_SYMPI</name>
<keyword evidence="6" id="KW-0808">Transferase</keyword>
<dbReference type="AlphaFoldDB" id="A0A812WZR9"/>
<evidence type="ECO:0000256" key="7">
    <source>
        <dbReference type="ARBA" id="ARBA00022692"/>
    </source>
</evidence>
<dbReference type="Gene3D" id="1.20.120.550">
    <property type="entry name" value="Membrane associated eicosanoid/glutathione metabolism-like domain"/>
    <property type="match status" value="1"/>
</dbReference>
<evidence type="ECO:0000313" key="19">
    <source>
        <dbReference type="Proteomes" id="UP000649617"/>
    </source>
</evidence>
<evidence type="ECO:0000256" key="11">
    <source>
        <dbReference type="ARBA" id="ARBA00022990"/>
    </source>
</evidence>
<comment type="subunit">
    <text evidence="14">Homotrimer; The trimer binds only one molecule of glutathione.</text>
</comment>
<evidence type="ECO:0000256" key="16">
    <source>
        <dbReference type="ARBA" id="ARBA00049385"/>
    </source>
</evidence>
<proteinExistence type="inferred from homology"/>
<evidence type="ECO:0000256" key="14">
    <source>
        <dbReference type="ARBA" id="ARBA00038540"/>
    </source>
</evidence>
<feature type="transmembrane region" description="Helical" evidence="17">
    <location>
        <begin position="6"/>
        <end position="24"/>
    </location>
</feature>
<feature type="transmembrane region" description="Helical" evidence="17">
    <location>
        <begin position="72"/>
        <end position="91"/>
    </location>
</feature>
<evidence type="ECO:0000256" key="17">
    <source>
        <dbReference type="SAM" id="Phobius"/>
    </source>
</evidence>
<evidence type="ECO:0000256" key="3">
    <source>
        <dbReference type="ARBA" id="ARBA00004477"/>
    </source>
</evidence>
<evidence type="ECO:0000256" key="6">
    <source>
        <dbReference type="ARBA" id="ARBA00022679"/>
    </source>
</evidence>
<keyword evidence="7 17" id="KW-0812">Transmembrane</keyword>
<comment type="caution">
    <text evidence="18">The sequence shown here is derived from an EMBL/GenBank/DDBJ whole genome shotgun (WGS) entry which is preliminary data.</text>
</comment>
<dbReference type="GO" id="GO:0004364">
    <property type="term" value="F:glutathione transferase activity"/>
    <property type="evidence" value="ECO:0007669"/>
    <property type="project" value="UniProtKB-EC"/>
</dbReference>
<keyword evidence="11" id="KW-0007">Acetylation</keyword>
<keyword evidence="13 17" id="KW-0472">Membrane</keyword>
<comment type="similarity">
    <text evidence="4">Belongs to the MAPEG family.</text>
</comment>
<comment type="subcellular location">
    <subcellularLocation>
        <location evidence="3">Endoplasmic reticulum membrane</location>
        <topology evidence="3">Multi-pass membrane protein</topology>
    </subcellularLocation>
    <subcellularLocation>
        <location evidence="2">Mitochondrion outer membrane</location>
    </subcellularLocation>
</comment>
<evidence type="ECO:0000256" key="15">
    <source>
        <dbReference type="ARBA" id="ARBA00039397"/>
    </source>
</evidence>
<evidence type="ECO:0000256" key="12">
    <source>
        <dbReference type="ARBA" id="ARBA00023128"/>
    </source>
</evidence>
<feature type="transmembrane region" description="Helical" evidence="17">
    <location>
        <begin position="131"/>
        <end position="153"/>
    </location>
</feature>
<feature type="transmembrane region" description="Helical" evidence="17">
    <location>
        <begin position="103"/>
        <end position="124"/>
    </location>
</feature>
<dbReference type="PANTHER" id="PTHR10689">
    <property type="entry name" value="MICROSOMAL GLUTATHIONE S-TRANSFERASE 1"/>
    <property type="match status" value="1"/>
</dbReference>
<evidence type="ECO:0000256" key="2">
    <source>
        <dbReference type="ARBA" id="ARBA00004294"/>
    </source>
</evidence>
<protein>
    <recommendedName>
        <fullName evidence="15">Microsomal glutathione S-transferase 1</fullName>
        <ecNumber evidence="5">2.5.1.18</ecNumber>
    </recommendedName>
</protein>
<evidence type="ECO:0000313" key="18">
    <source>
        <dbReference type="EMBL" id="CAE7716133.1"/>
    </source>
</evidence>
<evidence type="ECO:0000256" key="10">
    <source>
        <dbReference type="ARBA" id="ARBA00022989"/>
    </source>
</evidence>
<dbReference type="GO" id="GO:0005741">
    <property type="term" value="C:mitochondrial outer membrane"/>
    <property type="evidence" value="ECO:0007669"/>
    <property type="project" value="UniProtKB-SubCell"/>
</dbReference>
<dbReference type="PANTHER" id="PTHR10689:SF6">
    <property type="entry name" value="MICROSOMAL GLUTATHIONE S-TRANSFERASE 1"/>
    <property type="match status" value="1"/>
</dbReference>
<keyword evidence="10 17" id="KW-1133">Transmembrane helix</keyword>
<accession>A0A812WZR9</accession>
<comment type="catalytic activity">
    <reaction evidence="16">
        <text>RX + glutathione = an S-substituted glutathione + a halide anion + H(+)</text>
        <dbReference type="Rhea" id="RHEA:16437"/>
        <dbReference type="ChEBI" id="CHEBI:15378"/>
        <dbReference type="ChEBI" id="CHEBI:16042"/>
        <dbReference type="ChEBI" id="CHEBI:17792"/>
        <dbReference type="ChEBI" id="CHEBI:57925"/>
        <dbReference type="ChEBI" id="CHEBI:90779"/>
        <dbReference type="EC" id="2.5.1.18"/>
    </reaction>
    <physiologicalReaction direction="left-to-right" evidence="16">
        <dbReference type="Rhea" id="RHEA:16438"/>
    </physiologicalReaction>
</comment>
<evidence type="ECO:0000256" key="5">
    <source>
        <dbReference type="ARBA" id="ARBA00012452"/>
    </source>
</evidence>
<dbReference type="EMBL" id="CAJNIZ010045309">
    <property type="protein sequence ID" value="CAE7716133.1"/>
    <property type="molecule type" value="Genomic_DNA"/>
</dbReference>
<evidence type="ECO:0000256" key="4">
    <source>
        <dbReference type="ARBA" id="ARBA00010459"/>
    </source>
</evidence>
<reference evidence="18" key="1">
    <citation type="submission" date="2021-02" db="EMBL/GenBank/DDBJ databases">
        <authorList>
            <person name="Dougan E. K."/>
            <person name="Rhodes N."/>
            <person name="Thang M."/>
            <person name="Chan C."/>
        </authorList>
    </citation>
    <scope>NUCLEOTIDE SEQUENCE</scope>
</reference>
<dbReference type="Pfam" id="PF01124">
    <property type="entry name" value="MAPEG"/>
    <property type="match status" value="1"/>
</dbReference>
<organism evidence="18 19">
    <name type="scientific">Symbiodinium pilosum</name>
    <name type="common">Dinoflagellate</name>
    <dbReference type="NCBI Taxonomy" id="2952"/>
    <lineage>
        <taxon>Eukaryota</taxon>
        <taxon>Sar</taxon>
        <taxon>Alveolata</taxon>
        <taxon>Dinophyceae</taxon>
        <taxon>Suessiales</taxon>
        <taxon>Symbiodiniaceae</taxon>
        <taxon>Symbiodinium</taxon>
    </lineage>
</organism>
<dbReference type="InterPro" id="IPR023352">
    <property type="entry name" value="MAPEG-like_dom_sf"/>
</dbReference>
<dbReference type="OrthoDB" id="193139at2759"/>
<evidence type="ECO:0000256" key="13">
    <source>
        <dbReference type="ARBA" id="ARBA00023136"/>
    </source>
</evidence>
<keyword evidence="8" id="KW-1000">Mitochondrion outer membrane</keyword>
<comment type="function">
    <text evidence="1">Conjugation of reduced glutathione to a wide number of exogenous and endogenous hydrophobic electrophiles.</text>
</comment>
<keyword evidence="9" id="KW-0256">Endoplasmic reticulum</keyword>
<evidence type="ECO:0000256" key="8">
    <source>
        <dbReference type="ARBA" id="ARBA00022787"/>
    </source>
</evidence>
<keyword evidence="19" id="KW-1185">Reference proteome</keyword>
<dbReference type="GO" id="GO:0005789">
    <property type="term" value="C:endoplasmic reticulum membrane"/>
    <property type="evidence" value="ECO:0007669"/>
    <property type="project" value="UniProtKB-SubCell"/>
</dbReference>
<evidence type="ECO:0000256" key="1">
    <source>
        <dbReference type="ARBA" id="ARBA00003701"/>
    </source>
</evidence>
<sequence>MGSSLVVFQTCSILSVVLFLKYFVTNLRWAVLKGKANLRAREDVNNNPNATQDDVDRATQAGRIVQNDLENIPFALVFMWGTALAILGAALTPLNNTSDLCTAHVVLATIFTVTRVTHSIIYILQLPLSRGGVFIIGTTALFGMGIVGIVAAFEMTI</sequence>
<dbReference type="EC" id="2.5.1.18" evidence="5"/>
<gene>
    <name evidence="18" type="primary">Aste57867_12387</name>
    <name evidence="18" type="ORF">SPIL2461_LOCUS20347</name>
</gene>